<name>A0A8H3EWC6_9LECA</name>
<gene>
    <name evidence="2" type="ORF">HETSPECPRED_001611</name>
</gene>
<feature type="compositionally biased region" description="Basic and acidic residues" evidence="1">
    <location>
        <begin position="59"/>
        <end position="78"/>
    </location>
</feature>
<feature type="region of interest" description="Disordered" evidence="1">
    <location>
        <begin position="100"/>
        <end position="150"/>
    </location>
</feature>
<feature type="region of interest" description="Disordered" evidence="1">
    <location>
        <begin position="53"/>
        <end position="85"/>
    </location>
</feature>
<proteinExistence type="predicted"/>
<feature type="compositionally biased region" description="Basic and acidic residues" evidence="1">
    <location>
        <begin position="210"/>
        <end position="322"/>
    </location>
</feature>
<dbReference type="EMBL" id="CAJPDS010000013">
    <property type="protein sequence ID" value="CAF9913617.1"/>
    <property type="molecule type" value="Genomic_DNA"/>
</dbReference>
<dbReference type="OrthoDB" id="5430610at2759"/>
<feature type="compositionally biased region" description="Basic and acidic residues" evidence="1">
    <location>
        <begin position="334"/>
        <end position="376"/>
    </location>
</feature>
<organism evidence="2 3">
    <name type="scientific">Heterodermia speciosa</name>
    <dbReference type="NCBI Taxonomy" id="116794"/>
    <lineage>
        <taxon>Eukaryota</taxon>
        <taxon>Fungi</taxon>
        <taxon>Dikarya</taxon>
        <taxon>Ascomycota</taxon>
        <taxon>Pezizomycotina</taxon>
        <taxon>Lecanoromycetes</taxon>
        <taxon>OSLEUM clade</taxon>
        <taxon>Lecanoromycetidae</taxon>
        <taxon>Caliciales</taxon>
        <taxon>Physciaceae</taxon>
        <taxon>Heterodermia</taxon>
    </lineage>
</organism>
<reference evidence="2" key="1">
    <citation type="submission" date="2021-03" db="EMBL/GenBank/DDBJ databases">
        <authorList>
            <person name="Tagirdzhanova G."/>
        </authorList>
    </citation>
    <scope>NUCLEOTIDE SEQUENCE</scope>
</reference>
<keyword evidence="3" id="KW-1185">Reference proteome</keyword>
<protein>
    <submittedName>
        <fullName evidence="2">Uncharacterized protein</fullName>
    </submittedName>
</protein>
<feature type="region of interest" description="Disordered" evidence="1">
    <location>
        <begin position="185"/>
        <end position="460"/>
    </location>
</feature>
<feature type="compositionally biased region" description="Basic and acidic residues" evidence="1">
    <location>
        <begin position="386"/>
        <end position="436"/>
    </location>
</feature>
<dbReference type="Proteomes" id="UP000664521">
    <property type="component" value="Unassembled WGS sequence"/>
</dbReference>
<feature type="compositionally biased region" description="Basic residues" evidence="1">
    <location>
        <begin position="102"/>
        <end position="121"/>
    </location>
</feature>
<evidence type="ECO:0000256" key="1">
    <source>
        <dbReference type="SAM" id="MobiDB-lite"/>
    </source>
</evidence>
<dbReference type="AlphaFoldDB" id="A0A8H3EWC6"/>
<evidence type="ECO:0000313" key="2">
    <source>
        <dbReference type="EMBL" id="CAF9913617.1"/>
    </source>
</evidence>
<accession>A0A8H3EWC6</accession>
<evidence type="ECO:0000313" key="3">
    <source>
        <dbReference type="Proteomes" id="UP000664521"/>
    </source>
</evidence>
<comment type="caution">
    <text evidence="2">The sequence shown here is derived from an EMBL/GenBank/DDBJ whole genome shotgun (WGS) entry which is preliminary data.</text>
</comment>
<sequence>MCIIERYNLVHPNGAPERKDHLLYCPFGSPVNPCNNTRIEYLPDAFVQWPEPAPGSPYRAERIEPREAPRRSRQEETRKSKKSSNGLKLVWDFHIPFTSRKSEKKKKKRPAPKNVFVRRRGSQQPHETQNAMPPAFRVRPPGYGPPLEGGPEVVQIPHGPQQHAPRAAEPQVIRPRRNHPLNVRIHQAGDSSSPSPPTPLRQHHRHHTRTPSETRRYEELKREVRETERRAHVERQLREQAERDAREAREARQRETELLRRENRGLREQRRRQEQDERRRNREQERRRMEEQDEERRQRRIRRDDQRRLESEQRRLESEQQARRRRQQEDNETEQARRRQEREDREALQEEAVRERLRRDQMRRDQEDRDRLERQRRAGIPRGPRHRPEVHHGRHVSFEERGDQVIDDAIREQDRRQFEDRAPAPPRRDLPRRRDGGGGGRQRYTSIYDDDRRRGGRRHV</sequence>
<feature type="compositionally biased region" description="Polar residues" evidence="1">
    <location>
        <begin position="122"/>
        <end position="131"/>
    </location>
</feature>